<accession>A0ACB8DAW3</accession>
<organism evidence="1 2">
    <name type="scientific">Dermacentor silvarum</name>
    <name type="common">Tick</name>
    <dbReference type="NCBI Taxonomy" id="543639"/>
    <lineage>
        <taxon>Eukaryota</taxon>
        <taxon>Metazoa</taxon>
        <taxon>Ecdysozoa</taxon>
        <taxon>Arthropoda</taxon>
        <taxon>Chelicerata</taxon>
        <taxon>Arachnida</taxon>
        <taxon>Acari</taxon>
        <taxon>Parasitiformes</taxon>
        <taxon>Ixodida</taxon>
        <taxon>Ixodoidea</taxon>
        <taxon>Ixodidae</taxon>
        <taxon>Rhipicephalinae</taxon>
        <taxon>Dermacentor</taxon>
    </lineage>
</organism>
<gene>
    <name evidence="1" type="ORF">HPB49_004542</name>
</gene>
<protein>
    <submittedName>
        <fullName evidence="1">Uncharacterized protein</fullName>
    </submittedName>
</protein>
<dbReference type="EMBL" id="CM023471">
    <property type="protein sequence ID" value="KAH7965153.1"/>
    <property type="molecule type" value="Genomic_DNA"/>
</dbReference>
<evidence type="ECO:0000313" key="2">
    <source>
        <dbReference type="Proteomes" id="UP000821865"/>
    </source>
</evidence>
<sequence length="79" mass="8419">MNPASQKAAALVIDDCASTAKTLYADLNYGNPGNITVSFDGTWLTRGHSSHIYVGTVIELFTGYVLDSSSYRTAVWGAS</sequence>
<keyword evidence="2" id="KW-1185">Reference proteome</keyword>
<evidence type="ECO:0000313" key="1">
    <source>
        <dbReference type="EMBL" id="KAH7965153.1"/>
    </source>
</evidence>
<dbReference type="Proteomes" id="UP000821865">
    <property type="component" value="Chromosome 2"/>
</dbReference>
<reference evidence="1" key="1">
    <citation type="submission" date="2020-05" db="EMBL/GenBank/DDBJ databases">
        <title>Large-scale comparative analyses of tick genomes elucidate their genetic diversity and vector capacities.</title>
        <authorList>
            <person name="Jia N."/>
            <person name="Wang J."/>
            <person name="Shi W."/>
            <person name="Du L."/>
            <person name="Sun Y."/>
            <person name="Zhan W."/>
            <person name="Jiang J."/>
            <person name="Wang Q."/>
            <person name="Zhang B."/>
            <person name="Ji P."/>
            <person name="Sakyi L.B."/>
            <person name="Cui X."/>
            <person name="Yuan T."/>
            <person name="Jiang B."/>
            <person name="Yang W."/>
            <person name="Lam T.T.-Y."/>
            <person name="Chang Q."/>
            <person name="Ding S."/>
            <person name="Wang X."/>
            <person name="Zhu J."/>
            <person name="Ruan X."/>
            <person name="Zhao L."/>
            <person name="Wei J."/>
            <person name="Que T."/>
            <person name="Du C."/>
            <person name="Cheng J."/>
            <person name="Dai P."/>
            <person name="Han X."/>
            <person name="Huang E."/>
            <person name="Gao Y."/>
            <person name="Liu J."/>
            <person name="Shao H."/>
            <person name="Ye R."/>
            <person name="Li L."/>
            <person name="Wei W."/>
            <person name="Wang X."/>
            <person name="Wang C."/>
            <person name="Yang T."/>
            <person name="Huo Q."/>
            <person name="Li W."/>
            <person name="Guo W."/>
            <person name="Chen H."/>
            <person name="Zhou L."/>
            <person name="Ni X."/>
            <person name="Tian J."/>
            <person name="Zhou Y."/>
            <person name="Sheng Y."/>
            <person name="Liu T."/>
            <person name="Pan Y."/>
            <person name="Xia L."/>
            <person name="Li J."/>
            <person name="Zhao F."/>
            <person name="Cao W."/>
        </authorList>
    </citation>
    <scope>NUCLEOTIDE SEQUENCE</scope>
    <source>
        <strain evidence="1">Dsil-2018</strain>
    </source>
</reference>
<proteinExistence type="predicted"/>
<name>A0ACB8DAW3_DERSI</name>
<comment type="caution">
    <text evidence="1">The sequence shown here is derived from an EMBL/GenBank/DDBJ whole genome shotgun (WGS) entry which is preliminary data.</text>
</comment>